<proteinExistence type="predicted"/>
<dbReference type="InterPro" id="IPR057135">
    <property type="entry name" value="At4g27190-like_LRR"/>
</dbReference>
<keyword evidence="1" id="KW-0611">Plant defense</keyword>
<dbReference type="RefSeq" id="XP_071906643.1">
    <property type="nucleotide sequence ID" value="XM_072050542.1"/>
</dbReference>
<organism evidence="3 4">
    <name type="scientific">Coffea arabica</name>
    <name type="common">Arabian coffee</name>
    <dbReference type="NCBI Taxonomy" id="13443"/>
    <lineage>
        <taxon>Eukaryota</taxon>
        <taxon>Viridiplantae</taxon>
        <taxon>Streptophyta</taxon>
        <taxon>Embryophyta</taxon>
        <taxon>Tracheophyta</taxon>
        <taxon>Spermatophyta</taxon>
        <taxon>Magnoliopsida</taxon>
        <taxon>eudicotyledons</taxon>
        <taxon>Gunneridae</taxon>
        <taxon>Pentapetalae</taxon>
        <taxon>asterids</taxon>
        <taxon>lamiids</taxon>
        <taxon>Gentianales</taxon>
        <taxon>Rubiaceae</taxon>
        <taxon>Ixoroideae</taxon>
        <taxon>Gardenieae complex</taxon>
        <taxon>Bertiereae - Coffeeae clade</taxon>
        <taxon>Coffeeae</taxon>
        <taxon>Coffea</taxon>
    </lineage>
</organism>
<dbReference type="SUPFAM" id="SSF52058">
    <property type="entry name" value="L domain-like"/>
    <property type="match status" value="1"/>
</dbReference>
<evidence type="ECO:0000313" key="4">
    <source>
        <dbReference type="RefSeq" id="XP_071906643.1"/>
    </source>
</evidence>
<dbReference type="Gene3D" id="3.80.10.10">
    <property type="entry name" value="Ribonuclease Inhibitor"/>
    <property type="match status" value="1"/>
</dbReference>
<reference evidence="4" key="1">
    <citation type="submission" date="2025-08" db="UniProtKB">
        <authorList>
            <consortium name="RefSeq"/>
        </authorList>
    </citation>
    <scope>IDENTIFICATION</scope>
    <source>
        <tissue evidence="4">Leaves</tissue>
    </source>
</reference>
<dbReference type="InterPro" id="IPR032675">
    <property type="entry name" value="LRR_dom_sf"/>
</dbReference>
<dbReference type="InterPro" id="IPR050905">
    <property type="entry name" value="Plant_NBS-LRR"/>
</dbReference>
<dbReference type="Proteomes" id="UP001652660">
    <property type="component" value="Chromosome 5c"/>
</dbReference>
<dbReference type="Pfam" id="PF23247">
    <property type="entry name" value="LRR_RPS2"/>
    <property type="match status" value="1"/>
</dbReference>
<name>A0ABM4UH76_COFAR</name>
<feature type="domain" description="Disease resistance protein At4g27190-like leucine-rich repeats" evidence="2">
    <location>
        <begin position="162"/>
        <end position="276"/>
    </location>
</feature>
<keyword evidence="3" id="KW-1185">Reference proteome</keyword>
<evidence type="ECO:0000256" key="1">
    <source>
        <dbReference type="ARBA" id="ARBA00022821"/>
    </source>
</evidence>
<gene>
    <name evidence="4" type="primary">LOC113689147</name>
</gene>
<sequence>MAIVKVQNCGLRRFAQYQSWVCRDEVWRDFALRLHFTTEGTRYRKRLYFHQCKFGKGSNYPVLLLPSDMKCLELKGCVGMGIRCLSDVFKNFTSLKDLSSLKISGLDGIEFLLQFSSPAPRDQLIDSSFSPLRYLQELILWNLPDLVGLFFGESEAYLLPPGTFSSLRRLSIYKCHNVKQLFTVQLLRNFESLRVFSVDDCKGLAEVAANDNGIEQGGGEGIQLTSSEATSTVILPNLMLLDLNRLPQLKNICKATMICDSIEEIVIFDCPKLKRLPLFLPTINRLPAVPSTLHKIRGDKEGWESLEWDNPCIKNALDPFFTTQRWSC</sequence>
<protein>
    <submittedName>
        <fullName evidence="4">Disease resistance protein RPS2-like isoform X2</fullName>
    </submittedName>
</protein>
<dbReference type="PANTHER" id="PTHR33463">
    <property type="entry name" value="NB-ARC DOMAIN-CONTAINING PROTEIN-RELATED"/>
    <property type="match status" value="1"/>
</dbReference>
<evidence type="ECO:0000313" key="3">
    <source>
        <dbReference type="Proteomes" id="UP001652660"/>
    </source>
</evidence>
<dbReference type="GeneID" id="113689147"/>
<accession>A0ABM4UH76</accession>
<evidence type="ECO:0000259" key="2">
    <source>
        <dbReference type="Pfam" id="PF23247"/>
    </source>
</evidence>
<dbReference type="PANTHER" id="PTHR33463:SF187">
    <property type="entry name" value="AND NB-ARC DOMAIN DISEASE RESISTANCE PROTEIN, PUTATIVE-RELATED"/>
    <property type="match status" value="1"/>
</dbReference>